<evidence type="ECO:0000256" key="1">
    <source>
        <dbReference type="ARBA" id="ARBA00010062"/>
    </source>
</evidence>
<comment type="similarity">
    <text evidence="1">Belongs to the leucine-binding protein family.</text>
</comment>
<name>A0A2U1CJI4_9BURK</name>
<dbReference type="Proteomes" id="UP000246145">
    <property type="component" value="Unassembled WGS sequence"/>
</dbReference>
<keyword evidence="2 3" id="KW-0732">Signal</keyword>
<feature type="domain" description="Leucine-binding protein" evidence="4">
    <location>
        <begin position="33"/>
        <end position="368"/>
    </location>
</feature>
<organism evidence="5 6">
    <name type="scientific">Pusillimonas noertemannii</name>
    <dbReference type="NCBI Taxonomy" id="305977"/>
    <lineage>
        <taxon>Bacteria</taxon>
        <taxon>Pseudomonadati</taxon>
        <taxon>Pseudomonadota</taxon>
        <taxon>Betaproteobacteria</taxon>
        <taxon>Burkholderiales</taxon>
        <taxon>Alcaligenaceae</taxon>
        <taxon>Pusillimonas</taxon>
    </lineage>
</organism>
<dbReference type="PANTHER" id="PTHR30483">
    <property type="entry name" value="LEUCINE-SPECIFIC-BINDING PROTEIN"/>
    <property type="match status" value="1"/>
</dbReference>
<dbReference type="Pfam" id="PF13458">
    <property type="entry name" value="Peripla_BP_6"/>
    <property type="match status" value="1"/>
</dbReference>
<sequence length="396" mass="43275">MRQHFLKTIVATGLGLSMALVQAAPAEENRDELKIGFMGVFSGGQAALGQDSYDGFMLYLKNNGGKLGNRPVDVLKADAQIKPVVGVQQAKRLIGKDGVPIVVGVTFSNVMLAVHGPITKKEVFLIGTNAGPSQIAGKECSPYFFSTSYQNDQKAESMGSYAKSQGYKRIITMVPNYQSGFDFVSGFKRYYQAPLLDEIYTPLDQQDFSAELAKIASEQPDAVYVFYPGGLGVNFLRQYQQAGLLGKIPVLSTSTTDAINLPAQRDSALGVVTSPVWGPDLDNAANKKFVAEFEKEYKRIPSDFAAQSYDGAQLLDSAIKKVKGHVEDKAAFMAALKQADFPSVRGDFKFGNNNFPIQDLSIFEVVKDDQGRFNLKKIATPLKAQQDAYHQDCPMQ</sequence>
<evidence type="ECO:0000313" key="5">
    <source>
        <dbReference type="EMBL" id="PVY61169.1"/>
    </source>
</evidence>
<feature type="chain" id="PRO_5015582504" evidence="3">
    <location>
        <begin position="24"/>
        <end position="396"/>
    </location>
</feature>
<reference evidence="5 6" key="1">
    <citation type="submission" date="2018-04" db="EMBL/GenBank/DDBJ databases">
        <title>Genomic Encyclopedia of Type Strains, Phase IV (KMG-IV): sequencing the most valuable type-strain genomes for metagenomic binning, comparative biology and taxonomic classification.</title>
        <authorList>
            <person name="Goeker M."/>
        </authorList>
    </citation>
    <scope>NUCLEOTIDE SEQUENCE [LARGE SCALE GENOMIC DNA]</scope>
    <source>
        <strain evidence="5 6">DSM 10065</strain>
    </source>
</reference>
<dbReference type="InterPro" id="IPR028082">
    <property type="entry name" value="Peripla_BP_I"/>
</dbReference>
<dbReference type="Gene3D" id="3.40.50.2300">
    <property type="match status" value="2"/>
</dbReference>
<dbReference type="InterPro" id="IPR051010">
    <property type="entry name" value="BCAA_transport"/>
</dbReference>
<dbReference type="PANTHER" id="PTHR30483:SF6">
    <property type="entry name" value="PERIPLASMIC BINDING PROTEIN OF ABC TRANSPORTER FOR NATURAL AMINO ACIDS"/>
    <property type="match status" value="1"/>
</dbReference>
<keyword evidence="6" id="KW-1185">Reference proteome</keyword>
<dbReference type="AlphaFoldDB" id="A0A2U1CJI4"/>
<gene>
    <name evidence="5" type="ORF">C7440_2719</name>
</gene>
<dbReference type="CDD" id="cd06359">
    <property type="entry name" value="PBP1_Nba-like"/>
    <property type="match status" value="1"/>
</dbReference>
<proteinExistence type="inferred from homology"/>
<evidence type="ECO:0000256" key="2">
    <source>
        <dbReference type="ARBA" id="ARBA00022729"/>
    </source>
</evidence>
<dbReference type="SUPFAM" id="SSF53822">
    <property type="entry name" value="Periplasmic binding protein-like I"/>
    <property type="match status" value="1"/>
</dbReference>
<accession>A0A2U1CJI4</accession>
<protein>
    <submittedName>
        <fullName evidence="5">Branched-chain amino acid transport system substrate-binding protein</fullName>
    </submittedName>
</protein>
<evidence type="ECO:0000313" key="6">
    <source>
        <dbReference type="Proteomes" id="UP000246145"/>
    </source>
</evidence>
<evidence type="ECO:0000259" key="4">
    <source>
        <dbReference type="Pfam" id="PF13458"/>
    </source>
</evidence>
<comment type="caution">
    <text evidence="5">The sequence shown here is derived from an EMBL/GenBank/DDBJ whole genome shotgun (WGS) entry which is preliminary data.</text>
</comment>
<dbReference type="STRING" id="1231391.GCA_000308195_01098"/>
<feature type="signal peptide" evidence="3">
    <location>
        <begin position="1"/>
        <end position="23"/>
    </location>
</feature>
<dbReference type="OrthoDB" id="8522748at2"/>
<dbReference type="EMBL" id="QEKO01000004">
    <property type="protein sequence ID" value="PVY61169.1"/>
    <property type="molecule type" value="Genomic_DNA"/>
</dbReference>
<dbReference type="RefSeq" id="WP_116518934.1">
    <property type="nucleotide sequence ID" value="NZ_JACCEX010000004.1"/>
</dbReference>
<evidence type="ECO:0000256" key="3">
    <source>
        <dbReference type="SAM" id="SignalP"/>
    </source>
</evidence>
<dbReference type="InterPro" id="IPR028081">
    <property type="entry name" value="Leu-bd"/>
</dbReference>